<dbReference type="InterPro" id="IPR035874">
    <property type="entry name" value="IDS"/>
</dbReference>
<dbReference type="CDD" id="cd16030">
    <property type="entry name" value="iduronate-2-sulfatase"/>
    <property type="match status" value="1"/>
</dbReference>
<feature type="domain" description="Sulfatase N-terminal" evidence="8">
    <location>
        <begin position="30"/>
        <end position="364"/>
    </location>
</feature>
<evidence type="ECO:0000256" key="3">
    <source>
        <dbReference type="ARBA" id="ARBA00022723"/>
    </source>
</evidence>
<evidence type="ECO:0000313" key="9">
    <source>
        <dbReference type="EMBL" id="GFN83997.1"/>
    </source>
</evidence>
<dbReference type="PROSITE" id="PS00149">
    <property type="entry name" value="SULFATASE_2"/>
    <property type="match status" value="1"/>
</dbReference>
<evidence type="ECO:0000256" key="2">
    <source>
        <dbReference type="ARBA" id="ARBA00008779"/>
    </source>
</evidence>
<dbReference type="AlphaFoldDB" id="A0AAV3YNT0"/>
<dbReference type="Gene3D" id="3.40.720.10">
    <property type="entry name" value="Alkaline Phosphatase, subunit A"/>
    <property type="match status" value="1"/>
</dbReference>
<evidence type="ECO:0000256" key="5">
    <source>
        <dbReference type="ARBA" id="ARBA00022801"/>
    </source>
</evidence>
<name>A0AAV3YNT0_9GAST</name>
<dbReference type="Proteomes" id="UP000735302">
    <property type="component" value="Unassembled WGS sequence"/>
</dbReference>
<dbReference type="PANTHER" id="PTHR45953">
    <property type="entry name" value="IDURONATE 2-SULFATASE"/>
    <property type="match status" value="1"/>
</dbReference>
<accession>A0AAV3YNT0</accession>
<reference evidence="9 10" key="1">
    <citation type="journal article" date="2021" name="Elife">
        <title>Chloroplast acquisition without the gene transfer in kleptoplastic sea slugs, Plakobranchus ocellatus.</title>
        <authorList>
            <person name="Maeda T."/>
            <person name="Takahashi S."/>
            <person name="Yoshida T."/>
            <person name="Shimamura S."/>
            <person name="Takaki Y."/>
            <person name="Nagai Y."/>
            <person name="Toyoda A."/>
            <person name="Suzuki Y."/>
            <person name="Arimoto A."/>
            <person name="Ishii H."/>
            <person name="Satoh N."/>
            <person name="Nishiyama T."/>
            <person name="Hasebe M."/>
            <person name="Maruyama T."/>
            <person name="Minagawa J."/>
            <person name="Obokata J."/>
            <person name="Shigenobu S."/>
        </authorList>
    </citation>
    <scope>NUCLEOTIDE SEQUENCE [LARGE SCALE GENOMIC DNA]</scope>
</reference>
<evidence type="ECO:0000256" key="4">
    <source>
        <dbReference type="ARBA" id="ARBA00022729"/>
    </source>
</evidence>
<dbReference type="EMBL" id="BLXT01001274">
    <property type="protein sequence ID" value="GFN83997.1"/>
    <property type="molecule type" value="Genomic_DNA"/>
</dbReference>
<protein>
    <recommendedName>
        <fullName evidence="8">Sulfatase N-terminal domain-containing protein</fullName>
    </recommendedName>
</protein>
<proteinExistence type="inferred from homology"/>
<comment type="similarity">
    <text evidence="2">Belongs to the sulfatase family.</text>
</comment>
<dbReference type="GO" id="GO:0004423">
    <property type="term" value="F:iduronate-2-sulfatase activity"/>
    <property type="evidence" value="ECO:0007669"/>
    <property type="project" value="InterPro"/>
</dbReference>
<dbReference type="PANTHER" id="PTHR45953:SF1">
    <property type="entry name" value="IDURONATE 2-SULFATASE"/>
    <property type="match status" value="1"/>
</dbReference>
<comment type="cofactor">
    <cofactor evidence="1">
        <name>Ca(2+)</name>
        <dbReference type="ChEBI" id="CHEBI:29108"/>
    </cofactor>
</comment>
<organism evidence="9 10">
    <name type="scientific">Plakobranchus ocellatus</name>
    <dbReference type="NCBI Taxonomy" id="259542"/>
    <lineage>
        <taxon>Eukaryota</taxon>
        <taxon>Metazoa</taxon>
        <taxon>Spiralia</taxon>
        <taxon>Lophotrochozoa</taxon>
        <taxon>Mollusca</taxon>
        <taxon>Gastropoda</taxon>
        <taxon>Heterobranchia</taxon>
        <taxon>Euthyneura</taxon>
        <taxon>Panpulmonata</taxon>
        <taxon>Sacoglossa</taxon>
        <taxon>Placobranchoidea</taxon>
        <taxon>Plakobranchidae</taxon>
        <taxon>Plakobranchus</taxon>
    </lineage>
</organism>
<dbReference type="GO" id="GO:0005737">
    <property type="term" value="C:cytoplasm"/>
    <property type="evidence" value="ECO:0007669"/>
    <property type="project" value="TreeGrafter"/>
</dbReference>
<evidence type="ECO:0000313" key="10">
    <source>
        <dbReference type="Proteomes" id="UP000735302"/>
    </source>
</evidence>
<dbReference type="InterPro" id="IPR017850">
    <property type="entry name" value="Alkaline_phosphatase_core_sf"/>
</dbReference>
<dbReference type="InterPro" id="IPR024607">
    <property type="entry name" value="Sulfatase_CS"/>
</dbReference>
<sequence>MAFRRRVRIAALCVLSWICLAPICVDGSAKNVLFIVVDDLRPTLGCYGDSIMHTKNIDNLASKSIVFGQAYVQQAICGPSRISFLTSRRPDTTRLYDFFSYWRDHAGNYTTLPQHFKEHGYITQSVGKVFHPGRASNFTDDAKYSWTNTPYHPSTFKYKMAKVCPNKDGSLGMNIVCPVDVNQMPEKTLPDLQSADFAVNFLNNISMSGETKPFFLAVGFHKPHVPLKYPKDYLGLYPLSKIKLAPHHSIPLRLPLVSWNPWTDLRERDDVKALNVSFPFGPVPEHFQLLLRQSYYAATTYMDAQVGRVLAALEENGFANNTIISFVGDHGWSLGEHQEWSKFSLFGVATRVPLMISIPGITHSRPGEDGAQREKVFPFFDSLSDSKERQEEILSKQSVYNEKGMSLAVGTKSQQDQIFSKGTLVNSSNKDLIDNVAIVEILDPPYRTDAMVELVEIFPTLAEAAHLPTLPLCPEDPFKTWLCTEGASLMPLIRNVTQYGSERMEQVQDKKMGFNKVVREKYFGRDSLFSTTSIQRDDHKISNSTNRKINSPTLSLGFASEYKIHQHQKFSVKGSVNTVMDQKDDDVVYSAASKCDPNFVPYHYSLKSVDQYWKKAVFSQYPRPSVEPREDSDKPHLKRIRIMGYSMWTPDFRYTEWVGFTPSNYKIHWDENYGTELYLRTSDPDEAYNMALFDQCLHLVKEMSKRLHQGWRHALPVKLENSALESL</sequence>
<keyword evidence="4 7" id="KW-0732">Signal</keyword>
<feature type="signal peptide" evidence="7">
    <location>
        <begin position="1"/>
        <end position="27"/>
    </location>
</feature>
<evidence type="ECO:0000256" key="1">
    <source>
        <dbReference type="ARBA" id="ARBA00001913"/>
    </source>
</evidence>
<keyword evidence="6" id="KW-0106">Calcium</keyword>
<dbReference type="GO" id="GO:0046872">
    <property type="term" value="F:metal ion binding"/>
    <property type="evidence" value="ECO:0007669"/>
    <property type="project" value="UniProtKB-KW"/>
</dbReference>
<feature type="chain" id="PRO_5044022426" description="Sulfatase N-terminal domain-containing protein" evidence="7">
    <location>
        <begin position="28"/>
        <end position="727"/>
    </location>
</feature>
<dbReference type="Pfam" id="PF00884">
    <property type="entry name" value="Sulfatase"/>
    <property type="match status" value="1"/>
</dbReference>
<evidence type="ECO:0000259" key="8">
    <source>
        <dbReference type="Pfam" id="PF00884"/>
    </source>
</evidence>
<keyword evidence="5" id="KW-0378">Hydrolase</keyword>
<evidence type="ECO:0000256" key="7">
    <source>
        <dbReference type="SAM" id="SignalP"/>
    </source>
</evidence>
<gene>
    <name evidence="9" type="ORF">PoB_001050300</name>
</gene>
<keyword evidence="10" id="KW-1185">Reference proteome</keyword>
<dbReference type="InterPro" id="IPR000917">
    <property type="entry name" value="Sulfatase_N"/>
</dbReference>
<evidence type="ECO:0000256" key="6">
    <source>
        <dbReference type="ARBA" id="ARBA00022837"/>
    </source>
</evidence>
<dbReference type="SUPFAM" id="SSF53649">
    <property type="entry name" value="Alkaline phosphatase-like"/>
    <property type="match status" value="1"/>
</dbReference>
<comment type="caution">
    <text evidence="9">The sequence shown here is derived from an EMBL/GenBank/DDBJ whole genome shotgun (WGS) entry which is preliminary data.</text>
</comment>
<keyword evidence="3" id="KW-0479">Metal-binding</keyword>